<organism evidence="2 3">
    <name type="scientific">Paratissierella segnis</name>
    <dbReference type="NCBI Taxonomy" id="2763679"/>
    <lineage>
        <taxon>Bacteria</taxon>
        <taxon>Bacillati</taxon>
        <taxon>Bacillota</taxon>
        <taxon>Tissierellia</taxon>
        <taxon>Tissierellales</taxon>
        <taxon>Tissierellaceae</taxon>
        <taxon>Paratissierella</taxon>
    </lineage>
</organism>
<keyword evidence="1" id="KW-0812">Transmembrane</keyword>
<sequence length="157" mass="17479">MKKRKFTWIDLIIIVVVVIGIIGYRNKIAKANVSTPNTNKEKILITFYIEEIPDFAIDAINIGDPVRESIQNAYFGEVVDINPGDSIYWESREDGQLVPSSREGYSSLYITMEGTGIINKDGVSIDKSVYYVGQTISLNAGNSLLKEGRISEVKIAE</sequence>
<dbReference type="Pfam" id="PF14221">
    <property type="entry name" value="DUF4330"/>
    <property type="match status" value="1"/>
</dbReference>
<gene>
    <name evidence="2" type="ORF">H8707_01575</name>
</gene>
<evidence type="ECO:0000313" key="2">
    <source>
        <dbReference type="EMBL" id="MBC8586930.1"/>
    </source>
</evidence>
<dbReference type="InterPro" id="IPR025480">
    <property type="entry name" value="DUF4330"/>
</dbReference>
<evidence type="ECO:0000256" key="1">
    <source>
        <dbReference type="SAM" id="Phobius"/>
    </source>
</evidence>
<feature type="transmembrane region" description="Helical" evidence="1">
    <location>
        <begin position="6"/>
        <end position="24"/>
    </location>
</feature>
<name>A0A926EVD8_9FIRM</name>
<reference evidence="2" key="1">
    <citation type="submission" date="2020-08" db="EMBL/GenBank/DDBJ databases">
        <title>Genome public.</title>
        <authorList>
            <person name="Liu C."/>
            <person name="Sun Q."/>
        </authorList>
    </citation>
    <scope>NUCLEOTIDE SEQUENCE</scope>
    <source>
        <strain evidence="2">BX21</strain>
    </source>
</reference>
<keyword evidence="1" id="KW-1133">Transmembrane helix</keyword>
<keyword evidence="1" id="KW-0472">Membrane</keyword>
<dbReference type="RefSeq" id="WP_262428400.1">
    <property type="nucleotide sequence ID" value="NZ_JACRTG010000004.1"/>
</dbReference>
<dbReference type="Proteomes" id="UP000601171">
    <property type="component" value="Unassembled WGS sequence"/>
</dbReference>
<keyword evidence="3" id="KW-1185">Reference proteome</keyword>
<accession>A0A926EVD8</accession>
<protein>
    <submittedName>
        <fullName evidence="2">DUF4330 domain-containing protein</fullName>
    </submittedName>
</protein>
<dbReference type="AlphaFoldDB" id="A0A926EVD8"/>
<evidence type="ECO:0000313" key="3">
    <source>
        <dbReference type="Proteomes" id="UP000601171"/>
    </source>
</evidence>
<proteinExistence type="predicted"/>
<dbReference type="EMBL" id="JACRTG010000004">
    <property type="protein sequence ID" value="MBC8586930.1"/>
    <property type="molecule type" value="Genomic_DNA"/>
</dbReference>
<comment type="caution">
    <text evidence="2">The sequence shown here is derived from an EMBL/GenBank/DDBJ whole genome shotgun (WGS) entry which is preliminary data.</text>
</comment>